<organism evidence="4 5">
    <name type="scientific">Paenibacillus eucommiae</name>
    <dbReference type="NCBI Taxonomy" id="1355755"/>
    <lineage>
        <taxon>Bacteria</taxon>
        <taxon>Bacillati</taxon>
        <taxon>Bacillota</taxon>
        <taxon>Bacilli</taxon>
        <taxon>Bacillales</taxon>
        <taxon>Paenibacillaceae</taxon>
        <taxon>Paenibacillus</taxon>
    </lineage>
</organism>
<evidence type="ECO:0000313" key="4">
    <source>
        <dbReference type="EMBL" id="MBP1992735.1"/>
    </source>
</evidence>
<feature type="DNA-binding region" description="H-T-H motif" evidence="2">
    <location>
        <begin position="28"/>
        <end position="47"/>
    </location>
</feature>
<dbReference type="InterPro" id="IPR050624">
    <property type="entry name" value="HTH-type_Tx_Regulator"/>
</dbReference>
<dbReference type="InterPro" id="IPR023772">
    <property type="entry name" value="DNA-bd_HTH_TetR-type_CS"/>
</dbReference>
<comment type="caution">
    <text evidence="4">The sequence shown here is derived from an EMBL/GenBank/DDBJ whole genome shotgun (WGS) entry which is preliminary data.</text>
</comment>
<dbReference type="Proteomes" id="UP001519287">
    <property type="component" value="Unassembled WGS sequence"/>
</dbReference>
<dbReference type="RefSeq" id="WP_209973996.1">
    <property type="nucleotide sequence ID" value="NZ_JAGGLB010000015.1"/>
</dbReference>
<accession>A0ABS4IYS0</accession>
<dbReference type="InterPro" id="IPR009057">
    <property type="entry name" value="Homeodomain-like_sf"/>
</dbReference>
<dbReference type="Gene3D" id="1.10.357.10">
    <property type="entry name" value="Tetracycline Repressor, domain 2"/>
    <property type="match status" value="1"/>
</dbReference>
<reference evidence="4 5" key="1">
    <citation type="submission" date="2021-03" db="EMBL/GenBank/DDBJ databases">
        <title>Genomic Encyclopedia of Type Strains, Phase IV (KMG-IV): sequencing the most valuable type-strain genomes for metagenomic binning, comparative biology and taxonomic classification.</title>
        <authorList>
            <person name="Goeker M."/>
        </authorList>
    </citation>
    <scope>NUCLEOTIDE SEQUENCE [LARGE SCALE GENOMIC DNA]</scope>
    <source>
        <strain evidence="4 5">DSM 26048</strain>
    </source>
</reference>
<gene>
    <name evidence="4" type="ORF">J2Z66_004348</name>
</gene>
<dbReference type="PRINTS" id="PR00455">
    <property type="entry name" value="HTHTETR"/>
</dbReference>
<evidence type="ECO:0000256" key="1">
    <source>
        <dbReference type="ARBA" id="ARBA00023125"/>
    </source>
</evidence>
<keyword evidence="5" id="KW-1185">Reference proteome</keyword>
<dbReference type="SUPFAM" id="SSF46689">
    <property type="entry name" value="Homeodomain-like"/>
    <property type="match status" value="1"/>
</dbReference>
<proteinExistence type="predicted"/>
<name>A0ABS4IYS0_9BACL</name>
<feature type="domain" description="HTH tetR-type" evidence="3">
    <location>
        <begin position="5"/>
        <end position="65"/>
    </location>
</feature>
<evidence type="ECO:0000259" key="3">
    <source>
        <dbReference type="PROSITE" id="PS50977"/>
    </source>
</evidence>
<evidence type="ECO:0000313" key="5">
    <source>
        <dbReference type="Proteomes" id="UP001519287"/>
    </source>
</evidence>
<dbReference type="Pfam" id="PF00440">
    <property type="entry name" value="TetR_N"/>
    <property type="match status" value="1"/>
</dbReference>
<dbReference type="PANTHER" id="PTHR43479:SF11">
    <property type="entry name" value="ACREF_ENVCD OPERON REPRESSOR-RELATED"/>
    <property type="match status" value="1"/>
</dbReference>
<protein>
    <submittedName>
        <fullName evidence="4">AcrR family transcriptional regulator</fullName>
    </submittedName>
</protein>
<keyword evidence="1 2" id="KW-0238">DNA-binding</keyword>
<dbReference type="PANTHER" id="PTHR43479">
    <property type="entry name" value="ACREF/ENVCD OPERON REPRESSOR-RELATED"/>
    <property type="match status" value="1"/>
</dbReference>
<evidence type="ECO:0000256" key="2">
    <source>
        <dbReference type="PROSITE-ProRule" id="PRU00335"/>
    </source>
</evidence>
<dbReference type="InterPro" id="IPR001647">
    <property type="entry name" value="HTH_TetR"/>
</dbReference>
<sequence length="193" mass="22073">MTNPNNTYQDILEAAYKLVAELGIDKTSLSMIASEVGISKPAIYYHFSSKEVLIDFLFEETFKNYNFSAYFSIEEYTQQNFEQLLISNGLQMLPKEDEAFNVLRVLNEFLLAVSRKEKYHQRLIKIQEDFLSGFSDLLTRGAALGVISPDNTVAKAHMLSLVIDNISNFMLMGIKLDYKDIWMTTVKSVILNN</sequence>
<dbReference type="PROSITE" id="PS50977">
    <property type="entry name" value="HTH_TETR_2"/>
    <property type="match status" value="1"/>
</dbReference>
<dbReference type="EMBL" id="JAGGLB010000015">
    <property type="protein sequence ID" value="MBP1992735.1"/>
    <property type="molecule type" value="Genomic_DNA"/>
</dbReference>
<dbReference type="PROSITE" id="PS01081">
    <property type="entry name" value="HTH_TETR_1"/>
    <property type="match status" value="1"/>
</dbReference>